<dbReference type="InParanoid" id="K3X9Z0"/>
<reference evidence="2" key="1">
    <citation type="journal article" date="2010" name="Genome Biol.">
        <title>Genome sequence of the necrotrophic plant pathogen Pythium ultimum reveals original pathogenicity mechanisms and effector repertoire.</title>
        <authorList>
            <person name="Levesque C.A."/>
            <person name="Brouwer H."/>
            <person name="Cano L."/>
            <person name="Hamilton J.P."/>
            <person name="Holt C."/>
            <person name="Huitema E."/>
            <person name="Raffaele S."/>
            <person name="Robideau G.P."/>
            <person name="Thines M."/>
            <person name="Win J."/>
            <person name="Zerillo M.M."/>
            <person name="Beakes G.W."/>
            <person name="Boore J.L."/>
            <person name="Busam D."/>
            <person name="Dumas B."/>
            <person name="Ferriera S."/>
            <person name="Fuerstenberg S.I."/>
            <person name="Gachon C.M."/>
            <person name="Gaulin E."/>
            <person name="Govers F."/>
            <person name="Grenville-Briggs L."/>
            <person name="Horner N."/>
            <person name="Hostetler J."/>
            <person name="Jiang R.H."/>
            <person name="Johnson J."/>
            <person name="Krajaejun T."/>
            <person name="Lin H."/>
            <person name="Meijer H.J."/>
            <person name="Moore B."/>
            <person name="Morris P."/>
            <person name="Phuntmart V."/>
            <person name="Puiu D."/>
            <person name="Shetty J."/>
            <person name="Stajich J.E."/>
            <person name="Tripathy S."/>
            <person name="Wawra S."/>
            <person name="van West P."/>
            <person name="Whitty B.R."/>
            <person name="Coutinho P.M."/>
            <person name="Henrissat B."/>
            <person name="Martin F."/>
            <person name="Thomas P.D."/>
            <person name="Tyler B.M."/>
            <person name="De Vries R.P."/>
            <person name="Kamoun S."/>
            <person name="Yandell M."/>
            <person name="Tisserat N."/>
            <person name="Buell C.R."/>
        </authorList>
    </citation>
    <scope>NUCLEOTIDE SEQUENCE</scope>
    <source>
        <strain evidence="2">DAOM:BR144</strain>
    </source>
</reference>
<dbReference type="HOGENOM" id="CLU_587262_0_0_1"/>
<dbReference type="STRING" id="431595.K3X9Z0"/>
<evidence type="ECO:0000313" key="2">
    <source>
        <dbReference type="Proteomes" id="UP000019132"/>
    </source>
</evidence>
<reference evidence="2" key="2">
    <citation type="submission" date="2010-04" db="EMBL/GenBank/DDBJ databases">
        <authorList>
            <person name="Buell R."/>
            <person name="Hamilton J."/>
            <person name="Hostetler J."/>
        </authorList>
    </citation>
    <scope>NUCLEOTIDE SEQUENCE [LARGE SCALE GENOMIC DNA]</scope>
    <source>
        <strain evidence="2">DAOM:BR144</strain>
    </source>
</reference>
<organism evidence="1 2">
    <name type="scientific">Globisporangium ultimum (strain ATCC 200006 / CBS 805.95 / DAOM BR144)</name>
    <name type="common">Pythium ultimum</name>
    <dbReference type="NCBI Taxonomy" id="431595"/>
    <lineage>
        <taxon>Eukaryota</taxon>
        <taxon>Sar</taxon>
        <taxon>Stramenopiles</taxon>
        <taxon>Oomycota</taxon>
        <taxon>Peronosporomycetes</taxon>
        <taxon>Pythiales</taxon>
        <taxon>Pythiaceae</taxon>
        <taxon>Globisporangium</taxon>
    </lineage>
</organism>
<keyword evidence="2" id="KW-1185">Reference proteome</keyword>
<dbReference type="InterPro" id="IPR016024">
    <property type="entry name" value="ARM-type_fold"/>
</dbReference>
<dbReference type="VEuPathDB" id="FungiDB:PYU1_G014010"/>
<name>K3X9Z0_GLOUD</name>
<proteinExistence type="predicted"/>
<accession>K3X9Z0</accession>
<dbReference type="AlphaFoldDB" id="K3X9Z0"/>
<sequence>MSRSSAVRMNAALVISALVLYKNDKPDELGTETMLRAAITLLSDIDESVVAAACTIFRNVSRSNQGALLLASSATVIESFMAMLTRRPVKTIAEPILSELLAVLANITRVFQGASVCSQYPVLVPVLDILKHARLYPSEVLLHTVLVISNFATHDQGKRDAIAKNAVEICLNVLTRVLTPSQGIKCETEAAQIELTRCVIGAIMGLSTYEDAKPRVLEFGVEPLVACLKHPHPSIQQSAAIAVNSACESPLGAASFTRKLLADKVLLAIPALHPSLSGKDEDDKVLALDVLVDLLSDNGATATAAAHKVVQCLDMLDTLMELVLDPLREIHQRALLVLQQMRNKGGDMLAKRIGKKLQKQGIPDPDFEVIVGLTITDFGRQYE</sequence>
<dbReference type="SUPFAM" id="SSF48371">
    <property type="entry name" value="ARM repeat"/>
    <property type="match status" value="1"/>
</dbReference>
<dbReference type="EMBL" id="GL376616">
    <property type="status" value="NOT_ANNOTATED_CDS"/>
    <property type="molecule type" value="Genomic_DNA"/>
</dbReference>
<reference evidence="1" key="3">
    <citation type="submission" date="2015-02" db="UniProtKB">
        <authorList>
            <consortium name="EnsemblProtists"/>
        </authorList>
    </citation>
    <scope>IDENTIFICATION</scope>
    <source>
        <strain evidence="1">DAOM BR144</strain>
    </source>
</reference>
<evidence type="ECO:0000313" key="1">
    <source>
        <dbReference type="EnsemblProtists" id="PYU1_T014039"/>
    </source>
</evidence>
<dbReference type="EnsemblProtists" id="PYU1_T014039">
    <property type="protein sequence ID" value="PYU1_T014039"/>
    <property type="gene ID" value="PYU1_G014010"/>
</dbReference>
<dbReference type="eggNOG" id="ENOG502RUWK">
    <property type="taxonomic scope" value="Eukaryota"/>
</dbReference>
<dbReference type="Proteomes" id="UP000019132">
    <property type="component" value="Unassembled WGS sequence"/>
</dbReference>
<dbReference type="InterPro" id="IPR011989">
    <property type="entry name" value="ARM-like"/>
</dbReference>
<dbReference type="OMA" id="YHIVPAL"/>
<protein>
    <submittedName>
        <fullName evidence="1">Uncharacterized protein</fullName>
    </submittedName>
</protein>
<dbReference type="Gene3D" id="1.25.10.10">
    <property type="entry name" value="Leucine-rich Repeat Variant"/>
    <property type="match status" value="2"/>
</dbReference>